<dbReference type="Gene3D" id="1.10.10.10">
    <property type="entry name" value="Winged helix-like DNA-binding domain superfamily/Winged helix DNA-binding domain"/>
    <property type="match status" value="1"/>
</dbReference>
<dbReference type="RefSeq" id="WP_058304721.1">
    <property type="nucleotide sequence ID" value="NZ_CABKVG010000004.1"/>
</dbReference>
<evidence type="ECO:0000313" key="6">
    <source>
        <dbReference type="EMBL" id="UOO91145.1"/>
    </source>
</evidence>
<evidence type="ECO:0000256" key="3">
    <source>
        <dbReference type="ARBA" id="ARBA00023163"/>
    </source>
</evidence>
<dbReference type="InterPro" id="IPR029016">
    <property type="entry name" value="GAF-like_dom_sf"/>
</dbReference>
<dbReference type="Pfam" id="PF09339">
    <property type="entry name" value="HTH_IclR"/>
    <property type="match status" value="1"/>
</dbReference>
<feature type="domain" description="IclR-ED" evidence="5">
    <location>
        <begin position="70"/>
        <end position="249"/>
    </location>
</feature>
<name>A0ABY4E6Y2_9NEIS</name>
<keyword evidence="7" id="KW-1185">Reference proteome</keyword>
<dbReference type="SUPFAM" id="SSF55781">
    <property type="entry name" value="GAF domain-like"/>
    <property type="match status" value="1"/>
</dbReference>
<sequence>MEKQSNGVQSLEVGLSVLNVLIEAGEALMLKEVAAAADMHPAKAHRYLVSLVKYHYAKQQEDGRYSLGDKALAMGLAATRRTDYLQIAQPWLQQLHKEVGEYLQVARWTALGPLIVQFLDNEFGIPISAKVGAVMPMMRSATGRVFASYLPETVVKPLVEKADKEHSHLTWQEFVPQKQQILQQEMCVIEGEMMAGINAIAAPVFDANNDVAFVVTCLGAADKIDAHPTGQHVQAVLQAARTISAHLGQHRS</sequence>
<dbReference type="InterPro" id="IPR005471">
    <property type="entry name" value="Tscrpt_reg_IclR_N"/>
</dbReference>
<gene>
    <name evidence="6" type="ORF">LVJ82_09360</name>
</gene>
<dbReference type="PROSITE" id="PS51077">
    <property type="entry name" value="HTH_ICLR"/>
    <property type="match status" value="1"/>
</dbReference>
<evidence type="ECO:0000259" key="5">
    <source>
        <dbReference type="PROSITE" id="PS51078"/>
    </source>
</evidence>
<dbReference type="Gene3D" id="3.30.450.40">
    <property type="match status" value="1"/>
</dbReference>
<dbReference type="PANTHER" id="PTHR30136:SF8">
    <property type="entry name" value="TRANSCRIPTIONAL REGULATORY PROTEIN"/>
    <property type="match status" value="1"/>
</dbReference>
<keyword evidence="1" id="KW-0805">Transcription regulation</keyword>
<reference evidence="6 7" key="1">
    <citation type="journal article" date="2022" name="Res Sq">
        <title>Evolution of multicellular longitudinally dividing oral cavity symbionts (Neisseriaceae).</title>
        <authorList>
            <person name="Nyongesa S."/>
            <person name="Weber P."/>
            <person name="Bernet E."/>
            <person name="Pullido F."/>
            <person name="Nieckarz M."/>
            <person name="Delaby M."/>
            <person name="Nieves C."/>
            <person name="Viehboeck T."/>
            <person name="Krause N."/>
            <person name="Rivera-Millot A."/>
            <person name="Nakamura A."/>
            <person name="Vischer N."/>
            <person name="VanNieuwenhze M."/>
            <person name="Brun Y."/>
            <person name="Cava F."/>
            <person name="Bulgheresi S."/>
            <person name="Veyrier F."/>
        </authorList>
    </citation>
    <scope>NUCLEOTIDE SEQUENCE [LARGE SCALE GENOMIC DNA]</scope>
    <source>
        <strain evidence="6 7">SN4</strain>
    </source>
</reference>
<dbReference type="SUPFAM" id="SSF46785">
    <property type="entry name" value="Winged helix' DNA-binding domain"/>
    <property type="match status" value="1"/>
</dbReference>
<keyword evidence="2" id="KW-0238">DNA-binding</keyword>
<dbReference type="SMART" id="SM00346">
    <property type="entry name" value="HTH_ICLR"/>
    <property type="match status" value="1"/>
</dbReference>
<protein>
    <submittedName>
        <fullName evidence="6">IclR family transcriptional regulator</fullName>
    </submittedName>
</protein>
<evidence type="ECO:0000313" key="7">
    <source>
        <dbReference type="Proteomes" id="UP000832011"/>
    </source>
</evidence>
<dbReference type="InterPro" id="IPR036390">
    <property type="entry name" value="WH_DNA-bd_sf"/>
</dbReference>
<dbReference type="PANTHER" id="PTHR30136">
    <property type="entry name" value="HELIX-TURN-HELIX TRANSCRIPTIONAL REGULATOR, ICLR FAMILY"/>
    <property type="match status" value="1"/>
</dbReference>
<evidence type="ECO:0000259" key="4">
    <source>
        <dbReference type="PROSITE" id="PS51077"/>
    </source>
</evidence>
<accession>A0ABY4E6Y2</accession>
<dbReference type="Proteomes" id="UP000832011">
    <property type="component" value="Chromosome"/>
</dbReference>
<dbReference type="EMBL" id="CP091511">
    <property type="protein sequence ID" value="UOO91145.1"/>
    <property type="molecule type" value="Genomic_DNA"/>
</dbReference>
<dbReference type="InterPro" id="IPR036388">
    <property type="entry name" value="WH-like_DNA-bd_sf"/>
</dbReference>
<keyword evidence="3" id="KW-0804">Transcription</keyword>
<dbReference type="InterPro" id="IPR014757">
    <property type="entry name" value="Tscrpt_reg_IclR_C"/>
</dbReference>
<dbReference type="InterPro" id="IPR050707">
    <property type="entry name" value="HTH_MetabolicPath_Reg"/>
</dbReference>
<dbReference type="PROSITE" id="PS51078">
    <property type="entry name" value="ICLR_ED"/>
    <property type="match status" value="1"/>
</dbReference>
<organism evidence="6 7">
    <name type="scientific">Vitreoscilla massiliensis</name>
    <dbReference type="NCBI Taxonomy" id="1689272"/>
    <lineage>
        <taxon>Bacteria</taxon>
        <taxon>Pseudomonadati</taxon>
        <taxon>Pseudomonadota</taxon>
        <taxon>Betaproteobacteria</taxon>
        <taxon>Neisseriales</taxon>
        <taxon>Neisseriaceae</taxon>
        <taxon>Vitreoscilla</taxon>
    </lineage>
</organism>
<feature type="domain" description="HTH iclR-type" evidence="4">
    <location>
        <begin position="8"/>
        <end position="69"/>
    </location>
</feature>
<evidence type="ECO:0000256" key="2">
    <source>
        <dbReference type="ARBA" id="ARBA00023125"/>
    </source>
</evidence>
<dbReference type="Pfam" id="PF01614">
    <property type="entry name" value="IclR_C"/>
    <property type="match status" value="1"/>
</dbReference>
<proteinExistence type="predicted"/>
<evidence type="ECO:0000256" key="1">
    <source>
        <dbReference type="ARBA" id="ARBA00023015"/>
    </source>
</evidence>